<dbReference type="Proteomes" id="UP000515156">
    <property type="component" value="Chromosome 3"/>
</dbReference>
<dbReference type="GeneID" id="115464189"/>
<proteinExistence type="predicted"/>
<accession>A0A6P7X495</accession>
<sequence length="202" mass="22277">MPMSCEVDPELSVVTGSRWDWKAIQRSEPGICNSLQALNPAALQLGHPIVRHIAPSAQAGDGAKKFMLLYVISGANILSPMLRAELDRGASRYVSHLTGEMEKKKLNTLGIHHRIRLWITAQQGNREDVKSCCVDSEPSSSSQREKFIFNSQKFLSWGDGSSAPQIRLVSFSTVLRVMGMLNNPCSRINAKSQGQVETVKNV</sequence>
<dbReference type="InParanoid" id="A0A6P7X495"/>
<evidence type="ECO:0000313" key="2">
    <source>
        <dbReference type="RefSeq" id="XP_030050442.1"/>
    </source>
</evidence>
<reference evidence="2" key="1">
    <citation type="submission" date="2025-08" db="UniProtKB">
        <authorList>
            <consortium name="RefSeq"/>
        </authorList>
    </citation>
    <scope>IDENTIFICATION</scope>
</reference>
<organism evidence="1 2">
    <name type="scientific">Microcaecilia unicolor</name>
    <dbReference type="NCBI Taxonomy" id="1415580"/>
    <lineage>
        <taxon>Eukaryota</taxon>
        <taxon>Metazoa</taxon>
        <taxon>Chordata</taxon>
        <taxon>Craniata</taxon>
        <taxon>Vertebrata</taxon>
        <taxon>Euteleostomi</taxon>
        <taxon>Amphibia</taxon>
        <taxon>Gymnophiona</taxon>
        <taxon>Siphonopidae</taxon>
        <taxon>Microcaecilia</taxon>
    </lineage>
</organism>
<evidence type="ECO:0000313" key="1">
    <source>
        <dbReference type="Proteomes" id="UP000515156"/>
    </source>
</evidence>
<protein>
    <submittedName>
        <fullName evidence="2">Uncharacterized protein LOC115464189</fullName>
    </submittedName>
</protein>
<dbReference type="KEGG" id="muo:115464189"/>
<gene>
    <name evidence="2" type="primary">LOC115464189</name>
</gene>
<dbReference type="AlphaFoldDB" id="A0A6P7X495"/>
<name>A0A6P7X495_9AMPH</name>
<dbReference type="RefSeq" id="XP_030050442.1">
    <property type="nucleotide sequence ID" value="XM_030194582.1"/>
</dbReference>
<keyword evidence="1" id="KW-1185">Reference proteome</keyword>